<keyword evidence="4" id="KW-1185">Reference proteome</keyword>
<reference evidence="4" key="1">
    <citation type="submission" date="2015-06" db="EMBL/GenBank/DDBJ databases">
        <title>Expansion of signal transduction pathways in fungi by whole-genome duplication.</title>
        <authorList>
            <consortium name="DOE Joint Genome Institute"/>
            <person name="Corrochano L.M."/>
            <person name="Kuo A."/>
            <person name="Marcet-Houben M."/>
            <person name="Polaino S."/>
            <person name="Salamov A."/>
            <person name="Villalobos J.M."/>
            <person name="Alvarez M.I."/>
            <person name="Avalos J."/>
            <person name="Benito E.P."/>
            <person name="Benoit I."/>
            <person name="Burger G."/>
            <person name="Camino L.P."/>
            <person name="Canovas D."/>
            <person name="Cerda-Olmedo E."/>
            <person name="Cheng J.-F."/>
            <person name="Dominguez A."/>
            <person name="Elias M."/>
            <person name="Eslava A.P."/>
            <person name="Glaser F."/>
            <person name="Grimwood J."/>
            <person name="Gutierrez G."/>
            <person name="Heitman J."/>
            <person name="Henrissat B."/>
            <person name="Iturriaga E.A."/>
            <person name="Lang B.F."/>
            <person name="Lavin J.L."/>
            <person name="Lee S."/>
            <person name="Li W."/>
            <person name="Lindquist E."/>
            <person name="Lopez-Garcia S."/>
            <person name="Luque E.M."/>
            <person name="Marcos A.T."/>
            <person name="Martin J."/>
            <person name="McCluskey K."/>
            <person name="Medina H.R."/>
            <person name="Miralles-Duran A."/>
            <person name="Miyazaki A."/>
            <person name="Munoz-Torres E."/>
            <person name="Oguiza J.A."/>
            <person name="Ohm R."/>
            <person name="Olmedo M."/>
            <person name="Orejas M."/>
            <person name="Ortiz-Castellanos L."/>
            <person name="Pisabarro A.G."/>
            <person name="Rodriguez-Romero J."/>
            <person name="Ruiz-Herrera J."/>
            <person name="Ruiz-Vazquez R."/>
            <person name="Sanz C."/>
            <person name="Schackwitz W."/>
            <person name="Schmutz J."/>
            <person name="Shahriari M."/>
            <person name="Shelest E."/>
            <person name="Silva-Franco F."/>
            <person name="Soanes D."/>
            <person name="Syed K."/>
            <person name="Tagua V.G."/>
            <person name="Talbot N.J."/>
            <person name="Thon M."/>
            <person name="De vries R.P."/>
            <person name="Wiebenga A."/>
            <person name="Yadav J.S."/>
            <person name="Braun E.L."/>
            <person name="Baker S."/>
            <person name="Garre V."/>
            <person name="Horwitz B."/>
            <person name="Torres-Martinez S."/>
            <person name="Idnurm A."/>
            <person name="Herrera-Estrella A."/>
            <person name="Gabaldon T."/>
            <person name="Grigoriev I.V."/>
        </authorList>
    </citation>
    <scope>NUCLEOTIDE SEQUENCE [LARGE SCALE GENOMIC DNA]</scope>
    <source>
        <strain evidence="4">NRRL 1555(-)</strain>
    </source>
</reference>
<dbReference type="GO" id="GO:0051726">
    <property type="term" value="P:regulation of cell cycle"/>
    <property type="evidence" value="ECO:0007669"/>
    <property type="project" value="InterPro"/>
</dbReference>
<accession>A0A162XCQ0</accession>
<organism evidence="3 4">
    <name type="scientific">Phycomyces blakesleeanus (strain ATCC 8743b / DSM 1359 / FGSC 10004 / NBRC 33097 / NRRL 1555)</name>
    <dbReference type="NCBI Taxonomy" id="763407"/>
    <lineage>
        <taxon>Eukaryota</taxon>
        <taxon>Fungi</taxon>
        <taxon>Fungi incertae sedis</taxon>
        <taxon>Mucoromycota</taxon>
        <taxon>Mucoromycotina</taxon>
        <taxon>Mucoromycetes</taxon>
        <taxon>Mucorales</taxon>
        <taxon>Phycomycetaceae</taxon>
        <taxon>Phycomyces</taxon>
    </lineage>
</organism>
<feature type="domain" description="Cyclin N-terminal" evidence="2">
    <location>
        <begin position="305"/>
        <end position="412"/>
    </location>
</feature>
<dbReference type="CDD" id="cd20556">
    <property type="entry name" value="CYCLIN_CABLES"/>
    <property type="match status" value="1"/>
</dbReference>
<dbReference type="PANTHER" id="PTHR22896">
    <property type="entry name" value="CDK5 AND ABL1 ENZYME SUBSTRATE 1"/>
    <property type="match status" value="1"/>
</dbReference>
<sequence>MGTTKSRKARRNDSRPVAFSFLSNISLGSETERQPKDSTAFQPLQDDLGLSSDGRSPGYGIDYGEYPDFIQSSAGRSAPSLHSTDSSLSADDEVPTSVRVGPTDRLSTTAPPVMMSVSAPAAILAEPDHRKTWNYWNEADGKPKQSSDYEGGDVHHQLTRDDSDRPIASEKIKKKSYRANKESKSNGLGILSVLRYYTDKIRHPAGRKADPVINRGYVQQQSSKQDASNRGLIETYGHFLTSSGSLRNDTDEPHITVEGGYDAHFLEDPLYDQAVINAQTLTGQQMKASDIKRELNEQFRLTHPELAPEITLSKIKAIKAHLLEIGREVDLEVSSVAHAYVYFEKLVIKNIVTKKNRKLIAACCLLLAIKINEAKEPWEHHLLDVMEDRLGVDAEQLHKHEFAVFADLEFNLYIPKREFMPHFERIFKTLEHKSMEDYLGPSHFYEGELRPSVV</sequence>
<evidence type="ECO:0000256" key="1">
    <source>
        <dbReference type="SAM" id="MobiDB-lite"/>
    </source>
</evidence>
<dbReference type="InParanoid" id="A0A162XCQ0"/>
<dbReference type="RefSeq" id="XP_018292035.1">
    <property type="nucleotide sequence ID" value="XM_018443310.1"/>
</dbReference>
<evidence type="ECO:0000313" key="3">
    <source>
        <dbReference type="EMBL" id="OAD73995.1"/>
    </source>
</evidence>
<dbReference type="Proteomes" id="UP000077315">
    <property type="component" value="Unassembled WGS sequence"/>
</dbReference>
<feature type="region of interest" description="Disordered" evidence="1">
    <location>
        <begin position="23"/>
        <end position="110"/>
    </location>
</feature>
<dbReference type="EMBL" id="KV440980">
    <property type="protein sequence ID" value="OAD73995.1"/>
    <property type="molecule type" value="Genomic_DNA"/>
</dbReference>
<dbReference type="Gene3D" id="1.10.472.10">
    <property type="entry name" value="Cyclin-like"/>
    <property type="match status" value="1"/>
</dbReference>
<dbReference type="AlphaFoldDB" id="A0A162XCQ0"/>
<name>A0A162XCQ0_PHYB8</name>
<dbReference type="GeneID" id="29004215"/>
<dbReference type="PANTHER" id="PTHR22896:SF0">
    <property type="entry name" value="CYCLIN N-TERMINAL DOMAIN-CONTAINING PROTEIN"/>
    <property type="match status" value="1"/>
</dbReference>
<feature type="compositionally biased region" description="Basic and acidic residues" evidence="1">
    <location>
        <begin position="139"/>
        <end position="171"/>
    </location>
</feature>
<protein>
    <submittedName>
        <fullName evidence="3">Cyclin</fullName>
    </submittedName>
</protein>
<dbReference type="STRING" id="763407.A0A162XCQ0"/>
<dbReference type="InterPro" id="IPR006671">
    <property type="entry name" value="Cyclin_N"/>
</dbReference>
<gene>
    <name evidence="3" type="ORF">PHYBLDRAFT_77891</name>
</gene>
<dbReference type="InterPro" id="IPR036915">
    <property type="entry name" value="Cyclin-like_sf"/>
</dbReference>
<dbReference type="OrthoDB" id="5353095at2759"/>
<dbReference type="Pfam" id="PF00134">
    <property type="entry name" value="Cyclin_N"/>
    <property type="match status" value="1"/>
</dbReference>
<evidence type="ECO:0000313" key="4">
    <source>
        <dbReference type="Proteomes" id="UP000077315"/>
    </source>
</evidence>
<evidence type="ECO:0000259" key="2">
    <source>
        <dbReference type="Pfam" id="PF00134"/>
    </source>
</evidence>
<feature type="region of interest" description="Disordered" evidence="1">
    <location>
        <begin position="136"/>
        <end position="171"/>
    </location>
</feature>
<dbReference type="InterPro" id="IPR012388">
    <property type="entry name" value="CABLES1/2"/>
</dbReference>
<dbReference type="SUPFAM" id="SSF47954">
    <property type="entry name" value="Cyclin-like"/>
    <property type="match status" value="1"/>
</dbReference>
<feature type="compositionally biased region" description="Polar residues" evidence="1">
    <location>
        <begin position="70"/>
        <end position="89"/>
    </location>
</feature>
<proteinExistence type="predicted"/>
<dbReference type="VEuPathDB" id="FungiDB:PHYBLDRAFT_77891"/>